<name>A0A918G6D6_9PSEU</name>
<dbReference type="PANTHER" id="PTHR45663:SF11">
    <property type="entry name" value="GEO12009P1"/>
    <property type="match status" value="1"/>
</dbReference>
<evidence type="ECO:0000256" key="2">
    <source>
        <dbReference type="ARBA" id="ARBA00022448"/>
    </source>
</evidence>
<dbReference type="PROSITE" id="PS00194">
    <property type="entry name" value="THIOREDOXIN_1"/>
    <property type="match status" value="1"/>
</dbReference>
<gene>
    <name evidence="11" type="primary">trxA</name>
    <name evidence="11" type="ORF">GCM10010171_09940</name>
</gene>
<feature type="active site" description="Nucleophile" evidence="8">
    <location>
        <position position="33"/>
    </location>
</feature>
<dbReference type="InterPro" id="IPR036249">
    <property type="entry name" value="Thioredoxin-like_sf"/>
</dbReference>
<keyword evidence="4 9" id="KW-1015">Disulfide bond</keyword>
<evidence type="ECO:0000256" key="7">
    <source>
        <dbReference type="PIRNR" id="PIRNR000077"/>
    </source>
</evidence>
<protein>
    <recommendedName>
        <fullName evidence="6 7">Thioredoxin</fullName>
    </recommendedName>
</protein>
<sequence>MLTAVTDATFERDVLRSGIPVLVDFWARWCPPCHMIAPVLAEIARERAGDLAVLKLDTDENPLTARTYQVMSLPTLILFDAGEPLTALVGARPKLKLVSELDDALRRRASCR</sequence>
<dbReference type="GO" id="GO:0045454">
    <property type="term" value="P:cell redox homeostasis"/>
    <property type="evidence" value="ECO:0007669"/>
    <property type="project" value="TreeGrafter"/>
</dbReference>
<feature type="site" description="Contributes to redox potential value" evidence="8">
    <location>
        <position position="32"/>
    </location>
</feature>
<dbReference type="PROSITE" id="PS51352">
    <property type="entry name" value="THIOREDOXIN_2"/>
    <property type="match status" value="1"/>
</dbReference>
<evidence type="ECO:0000256" key="9">
    <source>
        <dbReference type="PIRSR" id="PIRSR000077-4"/>
    </source>
</evidence>
<evidence type="ECO:0000256" key="8">
    <source>
        <dbReference type="PIRSR" id="PIRSR000077-1"/>
    </source>
</evidence>
<dbReference type="CDD" id="cd02947">
    <property type="entry name" value="TRX_family"/>
    <property type="match status" value="1"/>
</dbReference>
<keyword evidence="3" id="KW-0249">Electron transport</keyword>
<proteinExistence type="inferred from homology"/>
<dbReference type="Proteomes" id="UP000660680">
    <property type="component" value="Unassembled WGS sequence"/>
</dbReference>
<comment type="similarity">
    <text evidence="1 7">Belongs to the thioredoxin family.</text>
</comment>
<keyword evidence="2" id="KW-0813">Transport</keyword>
<feature type="domain" description="Thioredoxin" evidence="10">
    <location>
        <begin position="1"/>
        <end position="106"/>
    </location>
</feature>
<dbReference type="InterPro" id="IPR013766">
    <property type="entry name" value="Thioredoxin_domain"/>
</dbReference>
<evidence type="ECO:0000313" key="12">
    <source>
        <dbReference type="Proteomes" id="UP000660680"/>
    </source>
</evidence>
<dbReference type="InterPro" id="IPR017937">
    <property type="entry name" value="Thioredoxin_CS"/>
</dbReference>
<comment type="caution">
    <text evidence="11">The sequence shown here is derived from an EMBL/GenBank/DDBJ whole genome shotgun (WGS) entry which is preliminary data.</text>
</comment>
<dbReference type="GO" id="GO:0005829">
    <property type="term" value="C:cytosol"/>
    <property type="evidence" value="ECO:0007669"/>
    <property type="project" value="TreeGrafter"/>
</dbReference>
<dbReference type="NCBIfam" id="TIGR01068">
    <property type="entry name" value="thioredoxin"/>
    <property type="match status" value="1"/>
</dbReference>
<dbReference type="Gene3D" id="3.40.30.10">
    <property type="entry name" value="Glutaredoxin"/>
    <property type="match status" value="1"/>
</dbReference>
<dbReference type="InterPro" id="IPR005746">
    <property type="entry name" value="Thioredoxin"/>
</dbReference>
<feature type="active site" description="Nucleophile" evidence="8">
    <location>
        <position position="30"/>
    </location>
</feature>
<reference evidence="11" key="2">
    <citation type="submission" date="2020-09" db="EMBL/GenBank/DDBJ databases">
        <authorList>
            <person name="Sun Q."/>
            <person name="Ohkuma M."/>
        </authorList>
    </citation>
    <scope>NUCLEOTIDE SEQUENCE</scope>
    <source>
        <strain evidence="11">JCM 3276</strain>
    </source>
</reference>
<feature type="site" description="Deprotonates C-terminal active site Cys" evidence="8">
    <location>
        <position position="24"/>
    </location>
</feature>
<keyword evidence="12" id="KW-1185">Reference proteome</keyword>
<evidence type="ECO:0000256" key="5">
    <source>
        <dbReference type="ARBA" id="ARBA00023284"/>
    </source>
</evidence>
<dbReference type="SUPFAM" id="SSF52833">
    <property type="entry name" value="Thioredoxin-like"/>
    <property type="match status" value="1"/>
</dbReference>
<evidence type="ECO:0000259" key="10">
    <source>
        <dbReference type="PROSITE" id="PS51352"/>
    </source>
</evidence>
<dbReference type="RefSeq" id="WP_229786590.1">
    <property type="nucleotide sequence ID" value="NZ_BMRB01000001.1"/>
</dbReference>
<organism evidence="11 12">
    <name type="scientific">Actinokineospora fastidiosa</name>
    <dbReference type="NCBI Taxonomy" id="1816"/>
    <lineage>
        <taxon>Bacteria</taxon>
        <taxon>Bacillati</taxon>
        <taxon>Actinomycetota</taxon>
        <taxon>Actinomycetes</taxon>
        <taxon>Pseudonocardiales</taxon>
        <taxon>Pseudonocardiaceae</taxon>
        <taxon>Actinokineospora</taxon>
    </lineage>
</organism>
<reference evidence="11" key="1">
    <citation type="journal article" date="2014" name="Int. J. Syst. Evol. Microbiol.">
        <title>Complete genome sequence of Corynebacterium casei LMG S-19264T (=DSM 44701T), isolated from a smear-ripened cheese.</title>
        <authorList>
            <consortium name="US DOE Joint Genome Institute (JGI-PGF)"/>
            <person name="Walter F."/>
            <person name="Albersmeier A."/>
            <person name="Kalinowski J."/>
            <person name="Ruckert C."/>
        </authorList>
    </citation>
    <scope>NUCLEOTIDE SEQUENCE</scope>
    <source>
        <strain evidence="11">JCM 3276</strain>
    </source>
</reference>
<evidence type="ECO:0000256" key="4">
    <source>
        <dbReference type="ARBA" id="ARBA00023157"/>
    </source>
</evidence>
<feature type="disulfide bond" description="Redox-active" evidence="9">
    <location>
        <begin position="30"/>
        <end position="33"/>
    </location>
</feature>
<dbReference type="PANTHER" id="PTHR45663">
    <property type="entry name" value="GEO12009P1"/>
    <property type="match status" value="1"/>
</dbReference>
<feature type="site" description="Contributes to redox potential value" evidence="8">
    <location>
        <position position="31"/>
    </location>
</feature>
<dbReference type="Pfam" id="PF00085">
    <property type="entry name" value="Thioredoxin"/>
    <property type="match status" value="1"/>
</dbReference>
<dbReference type="EMBL" id="BMRB01000001">
    <property type="protein sequence ID" value="GGS19362.1"/>
    <property type="molecule type" value="Genomic_DNA"/>
</dbReference>
<accession>A0A918G6D6</accession>
<evidence type="ECO:0000256" key="1">
    <source>
        <dbReference type="ARBA" id="ARBA00008987"/>
    </source>
</evidence>
<dbReference type="FunFam" id="3.40.30.10:FF:000001">
    <property type="entry name" value="Thioredoxin"/>
    <property type="match status" value="1"/>
</dbReference>
<evidence type="ECO:0000313" key="11">
    <source>
        <dbReference type="EMBL" id="GGS19362.1"/>
    </source>
</evidence>
<evidence type="ECO:0000256" key="6">
    <source>
        <dbReference type="NCBIfam" id="TIGR01068"/>
    </source>
</evidence>
<dbReference type="GO" id="GO:0015035">
    <property type="term" value="F:protein-disulfide reductase activity"/>
    <property type="evidence" value="ECO:0007669"/>
    <property type="project" value="UniProtKB-UniRule"/>
</dbReference>
<evidence type="ECO:0000256" key="3">
    <source>
        <dbReference type="ARBA" id="ARBA00022982"/>
    </source>
</evidence>
<dbReference type="PIRSF" id="PIRSF000077">
    <property type="entry name" value="Thioredoxin"/>
    <property type="match status" value="1"/>
</dbReference>
<dbReference type="PRINTS" id="PR00421">
    <property type="entry name" value="THIOREDOXIN"/>
</dbReference>
<dbReference type="AlphaFoldDB" id="A0A918G6D6"/>
<keyword evidence="5 9" id="KW-0676">Redox-active center</keyword>